<proteinExistence type="predicted"/>
<feature type="region of interest" description="Disordered" evidence="1">
    <location>
        <begin position="309"/>
        <end position="331"/>
    </location>
</feature>
<sequence>MSRRLKKLTIKNTINTGRKKTEKGKIEGQELQFFLSTSDNRLQRVKSGARLFNIIHKKQENKRPIELIEHIIQKQSTQDKRLSQEEKKDIEFNLKEVFNSNIDMAKYLGHSKFDPCQEVIKEKNIEEFFKQKYNILMMYIDDNQTEKKPKLNLKKKSKRVYSQEIFNLSAVPDLKKTTSSKSRFSGFTSAQEKVQAIEDEVSRELEEEWEQIHKQKTEQEKMDQNIQRFYEKLLTQKKKVQAFIDPRSTKMRKNFKVINEHIDTMKKIDPAAKFLTDNRSGTSQNKAAKSNIKVLSEILATANQDSLPFGKKSPFKDPKQKRILKRKETQKSSKELFIPNENDFIDEYELEALQHRVLSKNIKQGYKRISSFRRFDSMDKNNSKNNIQAFQDFKKYMRPSTSQAILKQEKASRSKNLQGNEPKFLSEYQTLPEKDVKTYKDLQVDKHLMPLEINYKYKVDDFYTLKKPPPTAASHQREAQAKNRSVQTSQGRRIHNIKTSSSAVPVKRMRNFQNFRTSSAKKNVESIPSKRPWIQDSNFPEDFAIENTLGQYPSMIPKNFEDLADNFIQESSSEFISSSATKDPTEMVLHMKGPIYSTAKRNDESHENSEKNWKNRAYMVKTKTNQFFRQAKHNYNSLYTKINF</sequence>
<keyword evidence="3" id="KW-1185">Reference proteome</keyword>
<evidence type="ECO:0000313" key="3">
    <source>
        <dbReference type="Proteomes" id="UP001295684"/>
    </source>
</evidence>
<name>A0AAD1U580_EUPCR</name>
<feature type="compositionally biased region" description="Basic and acidic residues" evidence="1">
    <location>
        <begin position="314"/>
        <end position="331"/>
    </location>
</feature>
<dbReference type="EMBL" id="CAMPGE010001922">
    <property type="protein sequence ID" value="CAI2360727.1"/>
    <property type="molecule type" value="Genomic_DNA"/>
</dbReference>
<gene>
    <name evidence="2" type="ORF">ECRASSUSDP1_LOCUS2032</name>
</gene>
<reference evidence="2" key="1">
    <citation type="submission" date="2023-07" db="EMBL/GenBank/DDBJ databases">
        <authorList>
            <consortium name="AG Swart"/>
            <person name="Singh M."/>
            <person name="Singh A."/>
            <person name="Seah K."/>
            <person name="Emmerich C."/>
        </authorList>
    </citation>
    <scope>NUCLEOTIDE SEQUENCE</scope>
    <source>
        <strain evidence="2">DP1</strain>
    </source>
</reference>
<evidence type="ECO:0000313" key="2">
    <source>
        <dbReference type="EMBL" id="CAI2360727.1"/>
    </source>
</evidence>
<protein>
    <submittedName>
        <fullName evidence="2">Uncharacterized protein</fullName>
    </submittedName>
</protein>
<evidence type="ECO:0000256" key="1">
    <source>
        <dbReference type="SAM" id="MobiDB-lite"/>
    </source>
</evidence>
<accession>A0AAD1U580</accession>
<dbReference type="Proteomes" id="UP001295684">
    <property type="component" value="Unassembled WGS sequence"/>
</dbReference>
<feature type="region of interest" description="Disordered" evidence="1">
    <location>
        <begin position="468"/>
        <end position="503"/>
    </location>
</feature>
<dbReference type="AlphaFoldDB" id="A0AAD1U580"/>
<comment type="caution">
    <text evidence="2">The sequence shown here is derived from an EMBL/GenBank/DDBJ whole genome shotgun (WGS) entry which is preliminary data.</text>
</comment>
<feature type="compositionally biased region" description="Polar residues" evidence="1">
    <location>
        <begin position="482"/>
        <end position="503"/>
    </location>
</feature>
<organism evidence="2 3">
    <name type="scientific">Euplotes crassus</name>
    <dbReference type="NCBI Taxonomy" id="5936"/>
    <lineage>
        <taxon>Eukaryota</taxon>
        <taxon>Sar</taxon>
        <taxon>Alveolata</taxon>
        <taxon>Ciliophora</taxon>
        <taxon>Intramacronucleata</taxon>
        <taxon>Spirotrichea</taxon>
        <taxon>Hypotrichia</taxon>
        <taxon>Euplotida</taxon>
        <taxon>Euplotidae</taxon>
        <taxon>Moneuplotes</taxon>
    </lineage>
</organism>